<keyword evidence="3" id="KW-1185">Reference proteome</keyword>
<evidence type="ECO:0000313" key="2">
    <source>
        <dbReference type="EMBL" id="KAJ1217563.1"/>
    </source>
</evidence>
<gene>
    <name evidence="2" type="ORF">NDU88_005157</name>
</gene>
<name>A0AAV7WTY3_PLEWA</name>
<feature type="region of interest" description="Disordered" evidence="1">
    <location>
        <begin position="1"/>
        <end position="126"/>
    </location>
</feature>
<dbReference type="AlphaFoldDB" id="A0AAV7WTY3"/>
<accession>A0AAV7WTY3</accession>
<organism evidence="2 3">
    <name type="scientific">Pleurodeles waltl</name>
    <name type="common">Iberian ribbed newt</name>
    <dbReference type="NCBI Taxonomy" id="8319"/>
    <lineage>
        <taxon>Eukaryota</taxon>
        <taxon>Metazoa</taxon>
        <taxon>Chordata</taxon>
        <taxon>Craniata</taxon>
        <taxon>Vertebrata</taxon>
        <taxon>Euteleostomi</taxon>
        <taxon>Amphibia</taxon>
        <taxon>Batrachia</taxon>
        <taxon>Caudata</taxon>
        <taxon>Salamandroidea</taxon>
        <taxon>Salamandridae</taxon>
        <taxon>Pleurodelinae</taxon>
        <taxon>Pleurodeles</taxon>
    </lineage>
</organism>
<feature type="compositionally biased region" description="Basic and acidic residues" evidence="1">
    <location>
        <begin position="83"/>
        <end position="97"/>
    </location>
</feature>
<evidence type="ECO:0000313" key="3">
    <source>
        <dbReference type="Proteomes" id="UP001066276"/>
    </source>
</evidence>
<dbReference type="Proteomes" id="UP001066276">
    <property type="component" value="Chromosome 1_1"/>
</dbReference>
<sequence length="126" mass="13649">MPSGPSEEVTGAVASASNPEKDRVITNPFELPGIRRQRQTVRVPGKRNEEKTPAGGGERTAETGAMEAEDEGWLPRLVAIEESSGRRKPTESAHERVTTPAAAQEAFHEDSSHASGEAWPNQVRLH</sequence>
<reference evidence="2" key="1">
    <citation type="journal article" date="2022" name="bioRxiv">
        <title>Sequencing and chromosome-scale assembly of the giantPleurodeles waltlgenome.</title>
        <authorList>
            <person name="Brown T."/>
            <person name="Elewa A."/>
            <person name="Iarovenko S."/>
            <person name="Subramanian E."/>
            <person name="Araus A.J."/>
            <person name="Petzold A."/>
            <person name="Susuki M."/>
            <person name="Suzuki K.-i.T."/>
            <person name="Hayashi T."/>
            <person name="Toyoda A."/>
            <person name="Oliveira C."/>
            <person name="Osipova E."/>
            <person name="Leigh N.D."/>
            <person name="Simon A."/>
            <person name="Yun M.H."/>
        </authorList>
    </citation>
    <scope>NUCLEOTIDE SEQUENCE</scope>
    <source>
        <strain evidence="2">20211129_DDA</strain>
        <tissue evidence="2">Liver</tissue>
    </source>
</reference>
<protein>
    <submittedName>
        <fullName evidence="2">Uncharacterized protein</fullName>
    </submittedName>
</protein>
<comment type="caution">
    <text evidence="2">The sequence shown here is derived from an EMBL/GenBank/DDBJ whole genome shotgun (WGS) entry which is preliminary data.</text>
</comment>
<dbReference type="EMBL" id="JANPWB010000001">
    <property type="protein sequence ID" value="KAJ1217563.1"/>
    <property type="molecule type" value="Genomic_DNA"/>
</dbReference>
<evidence type="ECO:0000256" key="1">
    <source>
        <dbReference type="SAM" id="MobiDB-lite"/>
    </source>
</evidence>
<proteinExistence type="predicted"/>